<evidence type="ECO:0000256" key="5">
    <source>
        <dbReference type="ARBA" id="ARBA00022723"/>
    </source>
</evidence>
<comment type="catalytic activity">
    <reaction evidence="10 11">
        <text>DNA(n) + a 2'-deoxyribonucleoside 5'-triphosphate = DNA(n+1) + diphosphate</text>
        <dbReference type="Rhea" id="RHEA:22508"/>
        <dbReference type="Rhea" id="RHEA-COMP:17339"/>
        <dbReference type="Rhea" id="RHEA-COMP:17340"/>
        <dbReference type="ChEBI" id="CHEBI:33019"/>
        <dbReference type="ChEBI" id="CHEBI:61560"/>
        <dbReference type="ChEBI" id="CHEBI:173112"/>
        <dbReference type="EC" id="2.7.7.7"/>
    </reaction>
</comment>
<feature type="region of interest" description="Disordered" evidence="12">
    <location>
        <begin position="361"/>
        <end position="380"/>
    </location>
</feature>
<dbReference type="GO" id="GO:0003677">
    <property type="term" value="F:DNA binding"/>
    <property type="evidence" value="ECO:0007669"/>
    <property type="project" value="InterPro"/>
</dbReference>
<dbReference type="InterPro" id="IPR012763">
    <property type="entry name" value="DNA_pol_III_sug/sutau_N"/>
</dbReference>
<dbReference type="InterPro" id="IPR048448">
    <property type="entry name" value="DnaX-like_C"/>
</dbReference>
<comment type="similarity">
    <text evidence="1 11">Belongs to the DnaX/STICHEL family.</text>
</comment>
<dbReference type="InterPro" id="IPR038454">
    <property type="entry name" value="DnaA_N_sf"/>
</dbReference>
<protein>
    <recommendedName>
        <fullName evidence="11">DNA polymerase III subunit gamma/tau</fullName>
        <ecNumber evidence="11">2.7.7.7</ecNumber>
    </recommendedName>
</protein>
<dbReference type="PANTHER" id="PTHR11669:SF0">
    <property type="entry name" value="PROTEIN STICHEL-LIKE 2"/>
    <property type="match status" value="1"/>
</dbReference>
<dbReference type="Gene3D" id="1.10.8.60">
    <property type="match status" value="1"/>
</dbReference>
<dbReference type="GO" id="GO:0003887">
    <property type="term" value="F:DNA-directed DNA polymerase activity"/>
    <property type="evidence" value="ECO:0007669"/>
    <property type="project" value="UniProtKB-KW"/>
</dbReference>
<evidence type="ECO:0000313" key="14">
    <source>
        <dbReference type="EMBL" id="PJE67577.1"/>
    </source>
</evidence>
<evidence type="ECO:0000256" key="9">
    <source>
        <dbReference type="ARBA" id="ARBA00022932"/>
    </source>
</evidence>
<evidence type="ECO:0000256" key="10">
    <source>
        <dbReference type="ARBA" id="ARBA00049244"/>
    </source>
</evidence>
<dbReference type="Pfam" id="PF13177">
    <property type="entry name" value="DNA_pol3_delta2"/>
    <property type="match status" value="1"/>
</dbReference>
<dbReference type="GO" id="GO:0009360">
    <property type="term" value="C:DNA polymerase III complex"/>
    <property type="evidence" value="ECO:0007669"/>
    <property type="project" value="InterPro"/>
</dbReference>
<evidence type="ECO:0000256" key="2">
    <source>
        <dbReference type="ARBA" id="ARBA00022679"/>
    </source>
</evidence>
<dbReference type="PANTHER" id="PTHR11669">
    <property type="entry name" value="REPLICATION FACTOR C / DNA POLYMERASE III GAMMA-TAU SUBUNIT"/>
    <property type="match status" value="1"/>
</dbReference>
<dbReference type="PRINTS" id="PR00300">
    <property type="entry name" value="CLPPROTEASEA"/>
</dbReference>
<evidence type="ECO:0000256" key="6">
    <source>
        <dbReference type="ARBA" id="ARBA00022741"/>
    </source>
</evidence>
<dbReference type="NCBIfam" id="TIGR02397">
    <property type="entry name" value="dnaX_nterm"/>
    <property type="match status" value="1"/>
</dbReference>
<dbReference type="Gene3D" id="3.30.300.180">
    <property type="match status" value="1"/>
</dbReference>
<dbReference type="Pfam" id="PF12169">
    <property type="entry name" value="DNA_pol3_gamma3"/>
    <property type="match status" value="1"/>
</dbReference>
<proteinExistence type="inferred from homology"/>
<dbReference type="EMBL" id="PFEK01000031">
    <property type="protein sequence ID" value="PJE67577.1"/>
    <property type="molecule type" value="Genomic_DNA"/>
</dbReference>
<sequence>MSDYTTKYRPQKISELDLTSIREGLEKVLKSGKIPHAFLFCGPRGTGKTSAARIIAKAVNCLGKKKDFEPCNSCDQCLSITAGTNLDVLEIDAASNRGIDDIRSLREKIKLAPSGAKYKIYIIDEAHMLTLEAFNALLKTLEEPPAHAIFILCTTAPEKLPETIISRCLRFNFKRATQREIKEKLLKIKVVENIQVGDEAVVEIAKAATGSFRDATKILEQASFAGGEITVEQIKELLGQTVGLVPEKLLEFLAAKDIKRGISEIGRVVETGGNLRVYTEGLLEILRTALLEKLGVSEWEIENTEGTENLLKALKIEEIKALIEIFSKAAQELREAIIPQLPLELAVVEWCGLQTRLSPKATPALGDSARPSDSTLSHSGLPQTTEVFAESQPSPRFKNDRSVSLEEIQIRWKEVLLAVRPRNHSVEALLRATRPINLAGGVLTLEVFYKFHKDQLETEKCRKIVEEVASEFLGSQIHLKCILGERTRTTEVTEKKEEYTEKPVEPVVPGNGETTDEDIVEVAKEIFSGIVE</sequence>
<reference evidence="15" key="1">
    <citation type="submission" date="2017-09" db="EMBL/GenBank/DDBJ databases">
        <title>Depth-based differentiation of microbial function through sediment-hosted aquifers and enrichment of novel symbionts in the deep terrestrial subsurface.</title>
        <authorList>
            <person name="Probst A.J."/>
            <person name="Ladd B."/>
            <person name="Jarett J.K."/>
            <person name="Geller-Mcgrath D.E."/>
            <person name="Sieber C.M.K."/>
            <person name="Emerson J.B."/>
            <person name="Anantharaman K."/>
            <person name="Thomas B.C."/>
            <person name="Malmstrom R."/>
            <person name="Stieglmeier M."/>
            <person name="Klingl A."/>
            <person name="Woyke T."/>
            <person name="Ryan C.M."/>
            <person name="Banfield J.F."/>
        </authorList>
    </citation>
    <scope>NUCLEOTIDE SEQUENCE [LARGE SCALE GENOMIC DNA]</scope>
</reference>
<dbReference type="CDD" id="cd18137">
    <property type="entry name" value="HLD_clamp_pol_III_gamma_tau"/>
    <property type="match status" value="1"/>
</dbReference>
<dbReference type="GO" id="GO:0046872">
    <property type="term" value="F:metal ion binding"/>
    <property type="evidence" value="ECO:0007669"/>
    <property type="project" value="UniProtKB-KW"/>
</dbReference>
<keyword evidence="3 11" id="KW-0548">Nucleotidyltransferase</keyword>
<evidence type="ECO:0000256" key="4">
    <source>
        <dbReference type="ARBA" id="ARBA00022705"/>
    </source>
</evidence>
<dbReference type="GO" id="GO:0006261">
    <property type="term" value="P:DNA-templated DNA replication"/>
    <property type="evidence" value="ECO:0007669"/>
    <property type="project" value="TreeGrafter"/>
</dbReference>
<dbReference type="InterPro" id="IPR003593">
    <property type="entry name" value="AAA+_ATPase"/>
</dbReference>
<dbReference type="Gene3D" id="1.20.272.10">
    <property type="match status" value="1"/>
</dbReference>
<evidence type="ECO:0000259" key="13">
    <source>
        <dbReference type="SMART" id="SM00382"/>
    </source>
</evidence>
<dbReference type="InterPro" id="IPR008921">
    <property type="entry name" value="DNA_pol3_clamp-load_cplx_C"/>
</dbReference>
<dbReference type="GO" id="GO:0005524">
    <property type="term" value="F:ATP binding"/>
    <property type="evidence" value="ECO:0007669"/>
    <property type="project" value="UniProtKB-KW"/>
</dbReference>
<evidence type="ECO:0000256" key="12">
    <source>
        <dbReference type="SAM" id="MobiDB-lite"/>
    </source>
</evidence>
<organism evidence="14 15">
    <name type="scientific">Candidatus Shapirobacteria bacterium CG10_big_fil_rev_8_21_14_0_10_40_9</name>
    <dbReference type="NCBI Taxonomy" id="1974888"/>
    <lineage>
        <taxon>Bacteria</taxon>
        <taxon>Candidatus Shapironibacteriota</taxon>
    </lineage>
</organism>
<dbReference type="InterPro" id="IPR045085">
    <property type="entry name" value="HLD_clamp_pol_III_gamma_tau"/>
</dbReference>
<evidence type="ECO:0000256" key="1">
    <source>
        <dbReference type="ARBA" id="ARBA00006360"/>
    </source>
</evidence>
<dbReference type="Pfam" id="PF22608">
    <property type="entry name" value="DNAX_ATPase_lid"/>
    <property type="match status" value="1"/>
</dbReference>
<dbReference type="CDD" id="cd00009">
    <property type="entry name" value="AAA"/>
    <property type="match status" value="1"/>
</dbReference>
<feature type="compositionally biased region" description="Polar residues" evidence="12">
    <location>
        <begin position="371"/>
        <end position="380"/>
    </location>
</feature>
<evidence type="ECO:0000256" key="8">
    <source>
        <dbReference type="ARBA" id="ARBA00022840"/>
    </source>
</evidence>
<dbReference type="AlphaFoldDB" id="A0A2M8L3X3"/>
<keyword evidence="8 11" id="KW-0067">ATP-binding</keyword>
<keyword evidence="6 11" id="KW-0547">Nucleotide-binding</keyword>
<dbReference type="SMART" id="SM00382">
    <property type="entry name" value="AAA"/>
    <property type="match status" value="1"/>
</dbReference>
<evidence type="ECO:0000256" key="7">
    <source>
        <dbReference type="ARBA" id="ARBA00022833"/>
    </source>
</evidence>
<keyword evidence="2 11" id="KW-0808">Transferase</keyword>
<keyword evidence="4 11" id="KW-0235">DNA replication</keyword>
<keyword evidence="7" id="KW-0862">Zinc</keyword>
<comment type="subunit">
    <text evidence="11">DNA polymerase III contains a core (composed of alpha, epsilon and theta chains) that associates with a tau subunit. This core dimerizes to form the POLIII' complex. PolIII' associates with the gamma complex (composed of gamma, delta, delta', psi and chi chains) and with the beta chain to form the complete DNA polymerase III complex.</text>
</comment>
<dbReference type="SUPFAM" id="SSF48019">
    <property type="entry name" value="post-AAA+ oligomerization domain-like"/>
    <property type="match status" value="1"/>
</dbReference>
<dbReference type="InterPro" id="IPR027417">
    <property type="entry name" value="P-loop_NTPase"/>
</dbReference>
<gene>
    <name evidence="11 14" type="primary">dnaX</name>
    <name evidence="14" type="ORF">COU95_01670</name>
</gene>
<name>A0A2M8L3X3_9BACT</name>
<feature type="domain" description="AAA+ ATPase" evidence="13">
    <location>
        <begin position="34"/>
        <end position="186"/>
    </location>
</feature>
<comment type="caution">
    <text evidence="14">The sequence shown here is derived from an EMBL/GenBank/DDBJ whole genome shotgun (WGS) entry which is preliminary data.</text>
</comment>
<evidence type="ECO:0000256" key="11">
    <source>
        <dbReference type="RuleBase" id="RU364063"/>
    </source>
</evidence>
<keyword evidence="9 11" id="KW-0239">DNA-directed DNA polymerase</keyword>
<comment type="function">
    <text evidence="11">DNA polymerase III is a complex, multichain enzyme responsible for most of the replicative synthesis in bacteria. This DNA polymerase also exhibits 3' to 5' exonuclease activity.</text>
</comment>
<dbReference type="EC" id="2.7.7.7" evidence="11"/>
<dbReference type="Proteomes" id="UP000231474">
    <property type="component" value="Unassembled WGS sequence"/>
</dbReference>
<dbReference type="Gene3D" id="3.40.50.300">
    <property type="entry name" value="P-loop containing nucleotide triphosphate hydrolases"/>
    <property type="match status" value="1"/>
</dbReference>
<dbReference type="InterPro" id="IPR050238">
    <property type="entry name" value="DNA_Rep/Repair_Clamp_Loader"/>
</dbReference>
<dbReference type="SUPFAM" id="SSF52540">
    <property type="entry name" value="P-loop containing nucleoside triphosphate hydrolases"/>
    <property type="match status" value="1"/>
</dbReference>
<keyword evidence="5" id="KW-0479">Metal-binding</keyword>
<evidence type="ECO:0000313" key="15">
    <source>
        <dbReference type="Proteomes" id="UP000231474"/>
    </source>
</evidence>
<dbReference type="Pfam" id="PF20964">
    <property type="entry name" value="DnaX_C"/>
    <property type="match status" value="1"/>
</dbReference>
<evidence type="ECO:0000256" key="3">
    <source>
        <dbReference type="ARBA" id="ARBA00022695"/>
    </source>
</evidence>
<dbReference type="InterPro" id="IPR001270">
    <property type="entry name" value="ClpA/B"/>
</dbReference>
<accession>A0A2M8L3X3</accession>
<dbReference type="InterPro" id="IPR022754">
    <property type="entry name" value="DNA_pol_III_gamma-3"/>
</dbReference>